<dbReference type="OrthoDB" id="2121828at2759"/>
<dbReference type="GO" id="GO:0005507">
    <property type="term" value="F:copper ion binding"/>
    <property type="evidence" value="ECO:0007669"/>
    <property type="project" value="InterPro"/>
</dbReference>
<dbReference type="InterPro" id="IPR011706">
    <property type="entry name" value="Cu-oxidase_C"/>
</dbReference>
<dbReference type="InterPro" id="IPR001117">
    <property type="entry name" value="Cu-oxidase_2nd"/>
</dbReference>
<dbReference type="Pfam" id="PF07731">
    <property type="entry name" value="Cu-oxidase_2"/>
    <property type="match status" value="1"/>
</dbReference>
<keyword evidence="5 12" id="KW-0560">Oxidoreductase</keyword>
<evidence type="ECO:0000313" key="13">
    <source>
        <dbReference type="Proteomes" id="UP000034841"/>
    </source>
</evidence>
<accession>A0A0F8B3K1</accession>
<evidence type="ECO:0000256" key="8">
    <source>
        <dbReference type="SAM" id="SignalP"/>
    </source>
</evidence>
<dbReference type="SMR" id="A0A0F8B3K1"/>
<feature type="domain" description="Plastocyanin-like" evidence="10">
    <location>
        <begin position="517"/>
        <end position="633"/>
    </location>
</feature>
<protein>
    <submittedName>
        <fullName evidence="12">Laccase-1</fullName>
        <ecNumber evidence="12">1.10.3.2</ecNumber>
    </submittedName>
</protein>
<dbReference type="InterPro" id="IPR002355">
    <property type="entry name" value="Cu_oxidase_Cu_BS"/>
</dbReference>
<comment type="similarity">
    <text evidence="1">Belongs to the multicopper oxidase family.</text>
</comment>
<evidence type="ECO:0000256" key="2">
    <source>
        <dbReference type="ARBA" id="ARBA00022723"/>
    </source>
</evidence>
<proteinExistence type="inferred from homology"/>
<dbReference type="EC" id="1.10.3.2" evidence="12"/>
<keyword evidence="2" id="KW-0479">Metal-binding</keyword>
<dbReference type="Pfam" id="PF00394">
    <property type="entry name" value="Cu-oxidase"/>
    <property type="match status" value="1"/>
</dbReference>
<dbReference type="CDD" id="cd13850">
    <property type="entry name" value="CuRO_1_Abr2_like"/>
    <property type="match status" value="1"/>
</dbReference>
<name>A0A0F8B3K1_CERFI</name>
<evidence type="ECO:0000256" key="5">
    <source>
        <dbReference type="ARBA" id="ARBA00023002"/>
    </source>
</evidence>
<keyword evidence="6" id="KW-0186">Copper</keyword>
<evidence type="ECO:0000256" key="7">
    <source>
        <dbReference type="ARBA" id="ARBA00023180"/>
    </source>
</evidence>
<evidence type="ECO:0000256" key="4">
    <source>
        <dbReference type="ARBA" id="ARBA00022737"/>
    </source>
</evidence>
<evidence type="ECO:0000256" key="1">
    <source>
        <dbReference type="ARBA" id="ARBA00010609"/>
    </source>
</evidence>
<feature type="domain" description="Plastocyanin-like" evidence="11">
    <location>
        <begin position="52"/>
        <end position="165"/>
    </location>
</feature>
<dbReference type="EMBL" id="LBBL01000145">
    <property type="protein sequence ID" value="KKF94645.1"/>
    <property type="molecule type" value="Genomic_DNA"/>
</dbReference>
<dbReference type="InterPro" id="IPR011707">
    <property type="entry name" value="Cu-oxidase-like_N"/>
</dbReference>
<organism evidence="12 13">
    <name type="scientific">Ceratocystis fimbriata f. sp. platani</name>
    <dbReference type="NCBI Taxonomy" id="88771"/>
    <lineage>
        <taxon>Eukaryota</taxon>
        <taxon>Fungi</taxon>
        <taxon>Dikarya</taxon>
        <taxon>Ascomycota</taxon>
        <taxon>Pezizomycotina</taxon>
        <taxon>Sordariomycetes</taxon>
        <taxon>Hypocreomycetidae</taxon>
        <taxon>Microascales</taxon>
        <taxon>Ceratocystidaceae</taxon>
        <taxon>Ceratocystis</taxon>
    </lineage>
</organism>
<gene>
    <name evidence="12" type="primary">yA</name>
    <name evidence="12" type="ORF">CFO_g2998</name>
</gene>
<comment type="caution">
    <text evidence="12">The sequence shown here is derived from an EMBL/GenBank/DDBJ whole genome shotgun (WGS) entry which is preliminary data.</text>
</comment>
<dbReference type="InterPro" id="IPR033138">
    <property type="entry name" value="Cu_oxidase_CS"/>
</dbReference>
<dbReference type="Proteomes" id="UP000034841">
    <property type="component" value="Unassembled WGS sequence"/>
</dbReference>
<feature type="chain" id="PRO_5002527388" evidence="8">
    <location>
        <begin position="25"/>
        <end position="649"/>
    </location>
</feature>
<keyword evidence="3 8" id="KW-0732">Signal</keyword>
<dbReference type="Gene3D" id="2.60.40.420">
    <property type="entry name" value="Cupredoxins - blue copper proteins"/>
    <property type="match status" value="3"/>
</dbReference>
<dbReference type="FunFam" id="2.60.40.420:FF:000036">
    <property type="entry name" value="L-ascorbate oxidase"/>
    <property type="match status" value="1"/>
</dbReference>
<dbReference type="GO" id="GO:0052716">
    <property type="term" value="F:hydroquinone:oxygen oxidoreductase activity"/>
    <property type="evidence" value="ECO:0007669"/>
    <property type="project" value="UniProtKB-EC"/>
</dbReference>
<keyword evidence="7" id="KW-0325">Glycoprotein</keyword>
<evidence type="ECO:0000256" key="6">
    <source>
        <dbReference type="ARBA" id="ARBA00023008"/>
    </source>
</evidence>
<keyword evidence="13" id="KW-1185">Reference proteome</keyword>
<dbReference type="PROSITE" id="PS00080">
    <property type="entry name" value="MULTICOPPER_OXIDASE2"/>
    <property type="match status" value="1"/>
</dbReference>
<evidence type="ECO:0000259" key="11">
    <source>
        <dbReference type="Pfam" id="PF07732"/>
    </source>
</evidence>
<dbReference type="PANTHER" id="PTHR11709">
    <property type="entry name" value="MULTI-COPPER OXIDASE"/>
    <property type="match status" value="1"/>
</dbReference>
<dbReference type="AlphaFoldDB" id="A0A0F8B3K1"/>
<evidence type="ECO:0000259" key="9">
    <source>
        <dbReference type="Pfam" id="PF00394"/>
    </source>
</evidence>
<feature type="signal peptide" evidence="8">
    <location>
        <begin position="1"/>
        <end position="24"/>
    </location>
</feature>
<dbReference type="CDD" id="cd13898">
    <property type="entry name" value="CuRO_3_Abr2_like"/>
    <property type="match status" value="1"/>
</dbReference>
<dbReference type="SUPFAM" id="SSF49503">
    <property type="entry name" value="Cupredoxins"/>
    <property type="match status" value="3"/>
</dbReference>
<dbReference type="Pfam" id="PF07732">
    <property type="entry name" value="Cu-oxidase_3"/>
    <property type="match status" value="1"/>
</dbReference>
<dbReference type="InterPro" id="IPR008972">
    <property type="entry name" value="Cupredoxin"/>
</dbReference>
<dbReference type="InterPro" id="IPR045087">
    <property type="entry name" value="Cu-oxidase_fam"/>
</dbReference>
<dbReference type="PROSITE" id="PS00079">
    <property type="entry name" value="MULTICOPPER_OXIDASE1"/>
    <property type="match status" value="2"/>
</dbReference>
<keyword evidence="4" id="KW-0677">Repeat</keyword>
<evidence type="ECO:0000256" key="3">
    <source>
        <dbReference type="ARBA" id="ARBA00022729"/>
    </source>
</evidence>
<feature type="domain" description="Plastocyanin-like" evidence="9">
    <location>
        <begin position="197"/>
        <end position="421"/>
    </location>
</feature>
<dbReference type="PANTHER" id="PTHR11709:SF488">
    <property type="entry name" value="LACCASE-RELATED"/>
    <property type="match status" value="1"/>
</dbReference>
<evidence type="ECO:0000313" key="12">
    <source>
        <dbReference type="EMBL" id="KKF94645.1"/>
    </source>
</evidence>
<evidence type="ECO:0000259" key="10">
    <source>
        <dbReference type="Pfam" id="PF07731"/>
    </source>
</evidence>
<reference evidence="12 13" key="1">
    <citation type="submission" date="2015-04" db="EMBL/GenBank/DDBJ databases">
        <title>Genome sequence of Ceratocystis platani, a major pathogen of plane trees.</title>
        <authorList>
            <person name="Belbahri L."/>
        </authorList>
    </citation>
    <scope>NUCLEOTIDE SEQUENCE [LARGE SCALE GENOMIC DNA]</scope>
    <source>
        <strain evidence="12 13">CFO</strain>
    </source>
</reference>
<sequence>MTSFPLYLLAVQLLLLSLAGLTSAKPALPHLLNCPANGHHGSGQPRVFNLDITWEDHAPDGFVRKQFLVNGSFPGPTLEMNQGDQVRVVVRNRSPFNTTIHCHGIEMLNTPWADGVPGVSQRHIQPGHSYTYAFNATQYGSYWYHSHTMGQIDDGLLGAIVIHPGKSTPTPYHLIANCGKDSLEAADIAAAVAGVQPLLLSDWQHMTSMERHDVSLESGIEMPCYDSLLFNGQGSIQCLPQAEIDALTDDAQRAFLTRGGGSRLTAKGCLPGDVVGKVLAAGFSTNLSAIPPTIFDTCVNSSGSQAVLSYSAPAQSKINLSIKLGSSKAATKGPPGTWVALDLIGAFGLLTASFSIDETPMWVYAVDGAFIVPQKVDAITISLGARYSIAFKLSSPGIYPMRLASVTTAQTLAAHAILEYSTPSQEAQVAASQRGPTVASITPRGAGVDPSVVFFNQSDIKAYPPQAVSPTVDQTVIMYMRVAGHAHEWALNSTIYPMALDMVASPLLFAPDPQRLNNVTITTLNDTWVDVIFVTDTYPMPAHPIHKHSNKMFLIGQGHGAWKWDSVDEAMADMPDQFNLVDPPHRDTVETLDAEKEPSWIVVRYHVVNPGAFMLHCHIETHLVGGMAVVIQDGIDKWPSVPEEFLAMA</sequence>